<dbReference type="SUPFAM" id="SSF57850">
    <property type="entry name" value="RING/U-box"/>
    <property type="match status" value="1"/>
</dbReference>
<dbReference type="InterPro" id="IPR001841">
    <property type="entry name" value="Znf_RING"/>
</dbReference>
<dbReference type="InterPro" id="IPR016024">
    <property type="entry name" value="ARM-type_fold"/>
</dbReference>
<dbReference type="CDD" id="cd16491">
    <property type="entry name" value="RING-CH-C4HC3_LTN1"/>
    <property type="match status" value="1"/>
</dbReference>
<dbReference type="InterPro" id="IPR013083">
    <property type="entry name" value="Znf_RING/FYVE/PHD"/>
</dbReference>
<evidence type="ECO:0000256" key="5">
    <source>
        <dbReference type="ARBA" id="ARBA00012483"/>
    </source>
</evidence>
<dbReference type="GO" id="GO:0061630">
    <property type="term" value="F:ubiquitin protein ligase activity"/>
    <property type="evidence" value="ECO:0007669"/>
    <property type="project" value="UniProtKB-UniRule"/>
</dbReference>
<evidence type="ECO:0000256" key="14">
    <source>
        <dbReference type="ARBA" id="ARBA00055150"/>
    </source>
</evidence>
<feature type="domain" description="RING-type" evidence="18">
    <location>
        <begin position="1744"/>
        <end position="1791"/>
    </location>
</feature>
<dbReference type="OrthoDB" id="6108at2759"/>
<name>A0A060SD10_PYCCI</name>
<evidence type="ECO:0000256" key="17">
    <source>
        <dbReference type="SAM" id="MobiDB-lite"/>
    </source>
</evidence>
<comment type="subcellular location">
    <subcellularLocation>
        <location evidence="2">Cytoplasm</location>
        <location evidence="2">Cytosol</location>
    </subcellularLocation>
</comment>
<dbReference type="SMART" id="SM00744">
    <property type="entry name" value="RINGv"/>
    <property type="match status" value="1"/>
</dbReference>
<evidence type="ECO:0000313" key="20">
    <source>
        <dbReference type="Proteomes" id="UP000029665"/>
    </source>
</evidence>
<dbReference type="GO" id="GO:0072344">
    <property type="term" value="P:rescue of stalled ribosome"/>
    <property type="evidence" value="ECO:0007669"/>
    <property type="project" value="UniProtKB-UniRule"/>
</dbReference>
<feature type="region of interest" description="Disordered" evidence="17">
    <location>
        <begin position="258"/>
        <end position="289"/>
    </location>
</feature>
<feature type="compositionally biased region" description="Basic and acidic residues" evidence="17">
    <location>
        <begin position="273"/>
        <end position="285"/>
    </location>
</feature>
<evidence type="ECO:0000256" key="12">
    <source>
        <dbReference type="ARBA" id="ARBA00022786"/>
    </source>
</evidence>
<feature type="compositionally biased region" description="Low complexity" evidence="17">
    <location>
        <begin position="1"/>
        <end position="12"/>
    </location>
</feature>
<feature type="compositionally biased region" description="Acidic residues" evidence="17">
    <location>
        <begin position="465"/>
        <end position="478"/>
    </location>
</feature>
<comment type="subunit">
    <text evidence="16">Component of the ribosome quality control complex (RQC).</text>
</comment>
<feature type="compositionally biased region" description="Basic residues" evidence="17">
    <location>
        <begin position="13"/>
        <end position="22"/>
    </location>
</feature>
<dbReference type="OMA" id="QWITSDE"/>
<evidence type="ECO:0000256" key="4">
    <source>
        <dbReference type="ARBA" id="ARBA00007997"/>
    </source>
</evidence>
<keyword evidence="13 16" id="KW-0862">Zinc</keyword>
<reference evidence="19" key="1">
    <citation type="submission" date="2014-01" db="EMBL/GenBank/DDBJ databases">
        <title>The genome of the white-rot fungus Pycnoporus cinnabarinus: a basidiomycete model with a versatile arsenal for lignocellulosic biomass breakdown.</title>
        <authorList>
            <person name="Levasseur A."/>
            <person name="Lomascolo A."/>
            <person name="Ruiz-Duenas F.J."/>
            <person name="Uzan E."/>
            <person name="Piumi F."/>
            <person name="Kues U."/>
            <person name="Ram A.F.J."/>
            <person name="Murat C."/>
            <person name="Haon M."/>
            <person name="Benoit I."/>
            <person name="Arfi Y."/>
            <person name="Chevret D."/>
            <person name="Drula E."/>
            <person name="Kwon M.J."/>
            <person name="Gouret P."/>
            <person name="Lesage-Meessen L."/>
            <person name="Lombard V."/>
            <person name="Mariette J."/>
            <person name="Noirot C."/>
            <person name="Park J."/>
            <person name="Patyshakuliyeva A."/>
            <person name="Wieneger R.A.B."/>
            <person name="Wosten H.A.B."/>
            <person name="Martin F."/>
            <person name="Coutinho P.M."/>
            <person name="de Vries R."/>
            <person name="Martinez A.T."/>
            <person name="Klopp C."/>
            <person name="Pontarotti P."/>
            <person name="Henrissat B."/>
            <person name="Record E."/>
        </authorList>
    </citation>
    <scope>NUCLEOTIDE SEQUENCE [LARGE SCALE GENOMIC DNA]</scope>
    <source>
        <strain evidence="19">BRFM137</strain>
    </source>
</reference>
<keyword evidence="8 16" id="KW-0808">Transferase</keyword>
<evidence type="ECO:0000256" key="1">
    <source>
        <dbReference type="ARBA" id="ARBA00000900"/>
    </source>
</evidence>
<gene>
    <name evidence="19" type="ORF">BN946_scf184774.g2</name>
</gene>
<dbReference type="Pfam" id="PF22958">
    <property type="entry name" value="Ltn1_1st"/>
    <property type="match status" value="2"/>
</dbReference>
<sequence length="1798" mass="199148">MPPKGKSSASSATRKKHARKAAAAHGGVDHEPQEKKPRGKDKKEKKDKKEPRKKVYIPPVKPAPIRPDPLNTLGLAQKLPPELLVVLRLLSKKDATTKRRALEELQSGWVSKAQRGGEDEYLRYVLRDVIPVWLHHLPTLFLNPSRRIRLLSVGLHASLLQIVDLRKEIFFQIREVAPSDHAESILGTWCLAVHDVDRQVSSFARESWSRYVTIAKQSDDTLLLDGPLFSALWELIQRVLLDPGGVYLYLNPPQPIIPTPAPSRKGSGRGTPVRRDDETHIRLKADEEEEDEHDRKARLRIGAFGATEWVLSGCFCLLSGAHVPVFNVIIIVCAFPDARFGAVQEAQATEQADETAASPEQFLSPLGNHALWSSLYHGKTPPFVDAESFGFGQPVVRKSAWGLLQTLLQRCRAHCAALLPVLSSAVLRSAWVEPDPLVRSAMWQPLLMFLKEYPNAWLVEAQADREEDGESDSGDSDDEKGSSSRPAKDASNGPSHAFTEFLQFLSTGCSGSPVQGYPTVLIILSTIPPSIIASSSAHPLEDIFTSFWAAIDARVLNSLDRAAASAAFLSSVLEALVFFVRRLLNSPESDAASLLAGSNPSESIDLVIATEGVVKDQISRTWEELSSGRLKVAGREAGGLLARTLSSLYKLRPELFEVAWQILADAVQRMVVNRDDAVSTLMPEVLKQLSEELDPATAPGQAARNLVSQVMRNALDQCAVLLQTDEIINKHVESFIKILDTFGEHVFADAEVSKRVDDLVQKQTHRILVVIPSLLLLYLKYRRDDDACAHVWHLALQNIAAYPDEIDLTLPVLLAADEKNAIPTHLQSQGELDEAAGGLLTDALSGLISGPRLSLVRKLLYSSDAFVTRTCRENLLRSLVEAFDLHLDSVLHDEKASVQALTTPLDLIGPVSEGARAAELLESVASSLLPPIYLFAFLLPQLTSVEEAQRASAQKIWERVLSFASGETRSIIFTSIRQSLQELLTACTARPTAKEILRAASQSSDVASNMISDIFPSQEDLSAMLDDLPSTPLDPSLAVIDPLVPPPTLYRTSGNDALEYDSRGLSKYARVVTGLLHHFADDRQAARENVWVLRHLFALAIYAEELKHVPSADSPVFASSVPKATLQGVVDKVQQIATYLLSSTAQEFWHTKVINTLLGQSTSSELEGAGQLVVEVVERAKRQDNVRSSRILHMILQHALSNATKTDADQWMLVARKIEKLAIVYSVTRYAPEPPRLDRFRNELAAGTLGIPASKANTEGLWLLRNLAAAAPDPESDVIFLPQTRAVNLVKACQQWITSDEDLDEEVQSEMTLVFAHLAPILQSVPGAHWDLIFDILENNLENSSFADSSTYVILSRTLRLFIVIEDIVATNKALRAVWEERREANLTLIRDLVSAKLATEQVSTPLSVCRELALQIVQDLPSSLITRDTLSKMCHLLTDGSINVQRMAYQLLQEAAKKYTEDLVIEAAVDVEGVMKVELPVELLDMLQRNLSQEDTDEHSEEWLGYLLTWMVTLDLFTNASLKVKSGYVDQLRDLALVGERLLPTTFTLLNLYGGMAKAFKLEIWDVDEFFLDYYSADSPISLRLLTAHVYYRALLLLPSLIRSWLADCRDRQLYTAVASYTSKHFSPALIRTELARVRDPDVTAELSGENISIKVASAVNEVTASFTVDEQQLELTVKLPADWPLHTIEVKESKHVGVAEDRWRAWELGVQQILTFRSGSIVDGLSFFLKNVTSHFEGIAECAICYSVVNATDGSLPRKPCKTCKNRFHAACLYKWFNTSHSSSCPLCRSEIMTGR</sequence>
<dbReference type="EC" id="2.3.2.27" evidence="5 16"/>
<feature type="region of interest" description="Disordered" evidence="17">
    <location>
        <begin position="463"/>
        <end position="493"/>
    </location>
</feature>
<dbReference type="SMART" id="SM01197">
    <property type="entry name" value="FANCL_C"/>
    <property type="match status" value="1"/>
</dbReference>
<comment type="function">
    <text evidence="14">E3 ubiquitin-protein ligase component of the ribosome quality control complex (RQC), a ribosome-associated complex that mediates ubiquitination and extraction of incompletely synthesized nascent chains for proteasomal degradation. Mediates ubiquitination of proteins derived from mRNAs lacking stop codons (non-stop proteins) and other translation arrest products induced by poly-lysine sequences and tandem rare codons. Ubiquitination leads to CDC48 recruitment for extraction and degradation of the incomplete translation product. May indirectly play a role in chromatin function and transcription.</text>
</comment>
<proteinExistence type="inferred from homology"/>
<dbReference type="GO" id="GO:0008270">
    <property type="term" value="F:zinc ion binding"/>
    <property type="evidence" value="ECO:0007669"/>
    <property type="project" value="UniProtKB-KW"/>
</dbReference>
<evidence type="ECO:0000256" key="13">
    <source>
        <dbReference type="ARBA" id="ARBA00022833"/>
    </source>
</evidence>
<evidence type="ECO:0000256" key="11">
    <source>
        <dbReference type="ARBA" id="ARBA00022771"/>
    </source>
</evidence>
<keyword evidence="7" id="KW-0963">Cytoplasm</keyword>
<keyword evidence="20" id="KW-1185">Reference proteome</keyword>
<evidence type="ECO:0000256" key="3">
    <source>
        <dbReference type="ARBA" id="ARBA00004906"/>
    </source>
</evidence>
<dbReference type="Proteomes" id="UP000029665">
    <property type="component" value="Unassembled WGS sequence"/>
</dbReference>
<dbReference type="SUPFAM" id="SSF48371">
    <property type="entry name" value="ARM repeat"/>
    <property type="match status" value="2"/>
</dbReference>
<protein>
    <recommendedName>
        <fullName evidence="6 16">E3 ubiquitin-protein ligase listerin</fullName>
        <ecNumber evidence="5 16">2.3.2.27</ecNumber>
    </recommendedName>
    <alternativeName>
        <fullName evidence="16">RING-type E3 ubiquitin transferase listerin</fullName>
    </alternativeName>
</protein>
<dbReference type="InterPro" id="IPR054476">
    <property type="entry name" value="Ltn1_N"/>
</dbReference>
<dbReference type="Pfam" id="PF13639">
    <property type="entry name" value="zf-RING_2"/>
    <property type="match status" value="1"/>
</dbReference>
<dbReference type="GO" id="GO:1990112">
    <property type="term" value="C:RQC complex"/>
    <property type="evidence" value="ECO:0007669"/>
    <property type="project" value="UniProtKB-UniRule"/>
</dbReference>
<dbReference type="PANTHER" id="PTHR12389:SF0">
    <property type="entry name" value="E3 UBIQUITIN-PROTEIN LIGASE LISTERIN"/>
    <property type="match status" value="1"/>
</dbReference>
<dbReference type="InterPro" id="IPR039804">
    <property type="entry name" value="RING-CH-C4HC3_LTN1"/>
</dbReference>
<dbReference type="Pfam" id="PF22999">
    <property type="entry name" value="LTN1_E3_ligase_6th"/>
    <property type="match status" value="1"/>
</dbReference>
<dbReference type="PANTHER" id="PTHR12389">
    <property type="entry name" value="ZINC FINGER PROTEIN 294"/>
    <property type="match status" value="1"/>
</dbReference>
<dbReference type="InterPro" id="IPR011016">
    <property type="entry name" value="Znf_RING-CH"/>
</dbReference>
<keyword evidence="10" id="KW-0677">Repeat</keyword>
<evidence type="ECO:0000256" key="15">
    <source>
        <dbReference type="PROSITE-ProRule" id="PRU00175"/>
    </source>
</evidence>
<dbReference type="UniPathway" id="UPA00143"/>
<comment type="pathway">
    <text evidence="3 16">Protein modification; protein ubiquitination.</text>
</comment>
<evidence type="ECO:0000313" key="19">
    <source>
        <dbReference type="EMBL" id="CDO70174.1"/>
    </source>
</evidence>
<dbReference type="Pfam" id="PF23009">
    <property type="entry name" value="UBC_like"/>
    <property type="match status" value="1"/>
</dbReference>
<dbReference type="STRING" id="5643.A0A060SD10"/>
<evidence type="ECO:0000256" key="8">
    <source>
        <dbReference type="ARBA" id="ARBA00022679"/>
    </source>
</evidence>
<evidence type="ECO:0000256" key="9">
    <source>
        <dbReference type="ARBA" id="ARBA00022723"/>
    </source>
</evidence>
<evidence type="ECO:0000256" key="7">
    <source>
        <dbReference type="ARBA" id="ARBA00022490"/>
    </source>
</evidence>
<evidence type="ECO:0000256" key="16">
    <source>
        <dbReference type="RuleBase" id="RU367090"/>
    </source>
</evidence>
<dbReference type="FunFam" id="3.30.40.10:FF:000038">
    <property type="entry name" value="E3 ubiquitin-protein ligase listerin"/>
    <property type="match status" value="1"/>
</dbReference>
<dbReference type="GO" id="GO:0043023">
    <property type="term" value="F:ribosomal large subunit binding"/>
    <property type="evidence" value="ECO:0007669"/>
    <property type="project" value="TreeGrafter"/>
</dbReference>
<evidence type="ECO:0000256" key="2">
    <source>
        <dbReference type="ARBA" id="ARBA00004514"/>
    </source>
</evidence>
<keyword evidence="12 16" id="KW-0833">Ubl conjugation pathway</keyword>
<feature type="region of interest" description="Disordered" evidence="17">
    <location>
        <begin position="1"/>
        <end position="63"/>
    </location>
</feature>
<dbReference type="InterPro" id="IPR039795">
    <property type="entry name" value="LTN1/Rkr1"/>
</dbReference>
<comment type="similarity">
    <text evidence="4 16">Belongs to the LTN1 family.</text>
</comment>
<dbReference type="GO" id="GO:0016567">
    <property type="term" value="P:protein ubiquitination"/>
    <property type="evidence" value="ECO:0007669"/>
    <property type="project" value="UniProtKB-UniPathway"/>
</dbReference>
<keyword evidence="11 15" id="KW-0863">Zinc-finger</keyword>
<keyword evidence="9 16" id="KW-0479">Metal-binding</keyword>
<dbReference type="InterPro" id="IPR054478">
    <property type="entry name" value="LTN1_UBC"/>
</dbReference>
<evidence type="ECO:0000256" key="6">
    <source>
        <dbReference type="ARBA" id="ARBA00017157"/>
    </source>
</evidence>
<accession>A0A060SD10</accession>
<comment type="function">
    <text evidence="16">E3 ubiquitin-protein ligase. Component of the ribosome quality control complex (RQC), a ribosome-associated complex that mediates ubiquitination and extraction of incompletely synthesized nascent chains for proteasomal degradation.</text>
</comment>
<evidence type="ECO:0000259" key="18">
    <source>
        <dbReference type="PROSITE" id="PS50089"/>
    </source>
</evidence>
<dbReference type="GO" id="GO:0005829">
    <property type="term" value="C:cytosol"/>
    <property type="evidence" value="ECO:0007669"/>
    <property type="project" value="UniProtKB-SubCell"/>
</dbReference>
<comment type="catalytic activity">
    <reaction evidence="1 16">
        <text>S-ubiquitinyl-[E2 ubiquitin-conjugating enzyme]-L-cysteine + [acceptor protein]-L-lysine = [E2 ubiquitin-conjugating enzyme]-L-cysteine + N(6)-ubiquitinyl-[acceptor protein]-L-lysine.</text>
        <dbReference type="EC" id="2.3.2.27"/>
    </reaction>
</comment>
<dbReference type="InterPro" id="IPR054477">
    <property type="entry name" value="LTN1_E3_ligase_6th"/>
</dbReference>
<evidence type="ECO:0000256" key="10">
    <source>
        <dbReference type="ARBA" id="ARBA00022737"/>
    </source>
</evidence>
<feature type="compositionally biased region" description="Basic and acidic residues" evidence="17">
    <location>
        <begin position="27"/>
        <end position="50"/>
    </location>
</feature>
<dbReference type="GO" id="GO:1990116">
    <property type="term" value="P:ribosome-associated ubiquitin-dependent protein catabolic process"/>
    <property type="evidence" value="ECO:0007669"/>
    <property type="project" value="UniProtKB-UniRule"/>
</dbReference>
<dbReference type="HOGENOM" id="CLU_000945_0_0_1"/>
<dbReference type="PROSITE" id="PS50089">
    <property type="entry name" value="ZF_RING_2"/>
    <property type="match status" value="1"/>
</dbReference>
<feature type="compositionally biased region" description="Basic and acidic residues" evidence="17">
    <location>
        <begin position="479"/>
        <end position="488"/>
    </location>
</feature>
<comment type="caution">
    <text evidence="19">The sequence shown here is derived from an EMBL/GenBank/DDBJ whole genome shotgun (WGS) entry which is preliminary data.</text>
</comment>
<organism evidence="19 20">
    <name type="scientific">Pycnoporus cinnabarinus</name>
    <name type="common">Cinnabar-red polypore</name>
    <name type="synonym">Trametes cinnabarina</name>
    <dbReference type="NCBI Taxonomy" id="5643"/>
    <lineage>
        <taxon>Eukaryota</taxon>
        <taxon>Fungi</taxon>
        <taxon>Dikarya</taxon>
        <taxon>Basidiomycota</taxon>
        <taxon>Agaricomycotina</taxon>
        <taxon>Agaricomycetes</taxon>
        <taxon>Polyporales</taxon>
        <taxon>Polyporaceae</taxon>
        <taxon>Trametes</taxon>
    </lineage>
</organism>
<dbReference type="EMBL" id="CCBP010000071">
    <property type="protein sequence ID" value="CDO70174.1"/>
    <property type="molecule type" value="Genomic_DNA"/>
</dbReference>
<dbReference type="Gene3D" id="3.30.40.10">
    <property type="entry name" value="Zinc/RING finger domain, C3HC4 (zinc finger)"/>
    <property type="match status" value="1"/>
</dbReference>